<dbReference type="GO" id="GO:0000105">
    <property type="term" value="P:L-histidine biosynthetic process"/>
    <property type="evidence" value="ECO:0007669"/>
    <property type="project" value="UniProtKB-UniRule"/>
</dbReference>
<comment type="catalytic activity">
    <reaction evidence="10 11">
        <text>L-histidinol phosphate + 2-oxoglutarate = 3-(imidazol-4-yl)-2-oxopropyl phosphate + L-glutamate</text>
        <dbReference type="Rhea" id="RHEA:23744"/>
        <dbReference type="ChEBI" id="CHEBI:16810"/>
        <dbReference type="ChEBI" id="CHEBI:29985"/>
        <dbReference type="ChEBI" id="CHEBI:57766"/>
        <dbReference type="ChEBI" id="CHEBI:57980"/>
        <dbReference type="EC" id="2.6.1.9"/>
    </reaction>
</comment>
<evidence type="ECO:0000313" key="13">
    <source>
        <dbReference type="EMBL" id="HGK22970.1"/>
    </source>
</evidence>
<dbReference type="InterPro" id="IPR015421">
    <property type="entry name" value="PyrdxlP-dep_Trfase_major"/>
</dbReference>
<keyword evidence="9 11" id="KW-0368">Histidine biosynthesis</keyword>
<keyword evidence="6 11" id="KW-0028">Amino-acid biosynthesis</keyword>
<dbReference type="EC" id="2.6.1.9" evidence="11"/>
<dbReference type="PANTHER" id="PTHR42885">
    <property type="entry name" value="HISTIDINOL-PHOSPHATE AMINOTRANSFERASE-RELATED"/>
    <property type="match status" value="1"/>
</dbReference>
<evidence type="ECO:0000256" key="2">
    <source>
        <dbReference type="ARBA" id="ARBA00005011"/>
    </source>
</evidence>
<dbReference type="InterPro" id="IPR015422">
    <property type="entry name" value="PyrdxlP-dep_Trfase_small"/>
</dbReference>
<evidence type="ECO:0000256" key="9">
    <source>
        <dbReference type="ARBA" id="ARBA00023102"/>
    </source>
</evidence>
<dbReference type="Gene3D" id="3.40.640.10">
    <property type="entry name" value="Type I PLP-dependent aspartate aminotransferase-like (Major domain)"/>
    <property type="match status" value="1"/>
</dbReference>
<dbReference type="NCBIfam" id="TIGR01141">
    <property type="entry name" value="hisC"/>
    <property type="match status" value="1"/>
</dbReference>
<evidence type="ECO:0000256" key="11">
    <source>
        <dbReference type="HAMAP-Rule" id="MF_01023"/>
    </source>
</evidence>
<comment type="cofactor">
    <cofactor evidence="1 11">
        <name>pyridoxal 5'-phosphate</name>
        <dbReference type="ChEBI" id="CHEBI:597326"/>
    </cofactor>
</comment>
<reference evidence="13" key="1">
    <citation type="journal article" date="2020" name="mSystems">
        <title>Genome- and Community-Level Interaction Insights into Carbon Utilization and Element Cycling Functions of Hydrothermarchaeota in Hydrothermal Sediment.</title>
        <authorList>
            <person name="Zhou Z."/>
            <person name="Liu Y."/>
            <person name="Xu W."/>
            <person name="Pan J."/>
            <person name="Luo Z.H."/>
            <person name="Li M."/>
        </authorList>
    </citation>
    <scope>NUCLEOTIDE SEQUENCE [LARGE SCALE GENOMIC DNA]</scope>
    <source>
        <strain evidence="13">SpSt-70</strain>
    </source>
</reference>
<evidence type="ECO:0000256" key="3">
    <source>
        <dbReference type="ARBA" id="ARBA00007970"/>
    </source>
</evidence>
<evidence type="ECO:0000256" key="10">
    <source>
        <dbReference type="ARBA" id="ARBA00047481"/>
    </source>
</evidence>
<dbReference type="GO" id="GO:0004400">
    <property type="term" value="F:histidinol-phosphate transaminase activity"/>
    <property type="evidence" value="ECO:0007669"/>
    <property type="project" value="UniProtKB-UniRule"/>
</dbReference>
<dbReference type="GO" id="GO:0030170">
    <property type="term" value="F:pyridoxal phosphate binding"/>
    <property type="evidence" value="ECO:0007669"/>
    <property type="project" value="InterPro"/>
</dbReference>
<dbReference type="SUPFAM" id="SSF53383">
    <property type="entry name" value="PLP-dependent transferases"/>
    <property type="match status" value="1"/>
</dbReference>
<name>A0A7V4DWQ4_DICTH</name>
<protein>
    <recommendedName>
        <fullName evidence="11">Histidinol-phosphate aminotransferase</fullName>
        <ecNumber evidence="11">2.6.1.9</ecNumber>
    </recommendedName>
    <alternativeName>
        <fullName evidence="11">Imidazole acetol-phosphate transaminase</fullName>
    </alternativeName>
</protein>
<dbReference type="Pfam" id="PF00155">
    <property type="entry name" value="Aminotran_1_2"/>
    <property type="match status" value="1"/>
</dbReference>
<evidence type="ECO:0000259" key="12">
    <source>
        <dbReference type="Pfam" id="PF00155"/>
    </source>
</evidence>
<organism evidence="13">
    <name type="scientific">Dictyoglomus thermophilum</name>
    <dbReference type="NCBI Taxonomy" id="14"/>
    <lineage>
        <taxon>Bacteria</taxon>
        <taxon>Pseudomonadati</taxon>
        <taxon>Dictyoglomota</taxon>
        <taxon>Dictyoglomia</taxon>
        <taxon>Dictyoglomales</taxon>
        <taxon>Dictyoglomaceae</taxon>
        <taxon>Dictyoglomus</taxon>
    </lineage>
</organism>
<evidence type="ECO:0000256" key="7">
    <source>
        <dbReference type="ARBA" id="ARBA00022679"/>
    </source>
</evidence>
<dbReference type="EMBL" id="DTDV01000005">
    <property type="protein sequence ID" value="HGK22970.1"/>
    <property type="molecule type" value="Genomic_DNA"/>
</dbReference>
<dbReference type="InterPro" id="IPR015424">
    <property type="entry name" value="PyrdxlP-dep_Trfase"/>
</dbReference>
<dbReference type="PANTHER" id="PTHR42885:SF2">
    <property type="entry name" value="HISTIDINOL-PHOSPHATE AMINOTRANSFERASE"/>
    <property type="match status" value="1"/>
</dbReference>
<dbReference type="InterPro" id="IPR005861">
    <property type="entry name" value="HisP_aminotrans"/>
</dbReference>
<dbReference type="UniPathway" id="UPA00031">
    <property type="reaction ID" value="UER00012"/>
</dbReference>
<evidence type="ECO:0000256" key="4">
    <source>
        <dbReference type="ARBA" id="ARBA00011738"/>
    </source>
</evidence>
<accession>A0A7V4DWQ4</accession>
<gene>
    <name evidence="11 13" type="primary">hisC</name>
    <name evidence="13" type="ORF">ENU78_00735</name>
</gene>
<dbReference type="PROSITE" id="PS00599">
    <property type="entry name" value="AA_TRANSFER_CLASS_2"/>
    <property type="match status" value="1"/>
</dbReference>
<comment type="similarity">
    <text evidence="3 11">Belongs to the class-II pyridoxal-phosphate-dependent aminotransferase family. Histidinol-phosphate aminotransferase subfamily.</text>
</comment>
<evidence type="ECO:0000256" key="6">
    <source>
        <dbReference type="ARBA" id="ARBA00022605"/>
    </source>
</evidence>
<proteinExistence type="inferred from homology"/>
<comment type="subunit">
    <text evidence="4 11">Homodimer.</text>
</comment>
<sequence>MNIDKLLKNNYVGYKVNVPDLPIKLSRNENPYDVPKEIKEEIIEELLKTPWNRYPDGQSLRLRIKLADFLGFSADNILVGTGSGELIQVIINGFIEEGDKVILPVPTFPLYEKILQQKKVEIIKILLNKEDFSLDFDMLRDYFKYNPKLLILTNPNNPTGNFLIKSDDFEKIQDFPGIILIDEAYYEFSGLTFLPYIENFPNIIILRTFSKAFSGAGIRLGYLISNPKIVNYLNNFKLPYNVNIFTQIAGEKLIDKWPLLKEKIEVIKEERDRIFEEMKNIKDIVPYPSEANFILFRSRKREEILKSCEEEGVALRDFSKEPLLENCLRVSIGDIKENDVFIKILKEVCYEKGGD</sequence>
<keyword evidence="8 11" id="KW-0663">Pyridoxal phosphate</keyword>
<dbReference type="HAMAP" id="MF_01023">
    <property type="entry name" value="HisC_aminotrans_2"/>
    <property type="match status" value="1"/>
</dbReference>
<dbReference type="InterPro" id="IPR001917">
    <property type="entry name" value="Aminotrans_II_pyridoxalP_BS"/>
</dbReference>
<comment type="caution">
    <text evidence="13">The sequence shown here is derived from an EMBL/GenBank/DDBJ whole genome shotgun (WGS) entry which is preliminary data.</text>
</comment>
<dbReference type="CDD" id="cd00609">
    <property type="entry name" value="AAT_like"/>
    <property type="match status" value="1"/>
</dbReference>
<dbReference type="InterPro" id="IPR004839">
    <property type="entry name" value="Aminotransferase_I/II_large"/>
</dbReference>
<evidence type="ECO:0000256" key="5">
    <source>
        <dbReference type="ARBA" id="ARBA00022576"/>
    </source>
</evidence>
<evidence type="ECO:0000256" key="8">
    <source>
        <dbReference type="ARBA" id="ARBA00022898"/>
    </source>
</evidence>
<feature type="domain" description="Aminotransferase class I/classII large" evidence="12">
    <location>
        <begin position="23"/>
        <end position="343"/>
    </location>
</feature>
<dbReference type="Gene3D" id="3.90.1150.10">
    <property type="entry name" value="Aspartate Aminotransferase, domain 1"/>
    <property type="match status" value="1"/>
</dbReference>
<keyword evidence="7 11" id="KW-0808">Transferase</keyword>
<feature type="modified residue" description="N6-(pyridoxal phosphate)lysine" evidence="11">
    <location>
        <position position="211"/>
    </location>
</feature>
<evidence type="ECO:0000256" key="1">
    <source>
        <dbReference type="ARBA" id="ARBA00001933"/>
    </source>
</evidence>
<comment type="pathway">
    <text evidence="2 11">Amino-acid biosynthesis; L-histidine biosynthesis; L-histidine from 5-phospho-alpha-D-ribose 1-diphosphate: step 7/9.</text>
</comment>
<keyword evidence="5 11" id="KW-0032">Aminotransferase</keyword>
<dbReference type="AlphaFoldDB" id="A0A7V4DWQ4"/>